<keyword evidence="3" id="KW-1185">Reference proteome</keyword>
<sequence length="371" mass="41488">MEDEIARIWSFDAPKYYDFTKTDAENNMLGDAWFDKHRFPDAAYQPVIRKHSSIPLSPTKLMIPSNDSNSTEYYTATTSANAQQGHAYFNSPSSRSALYPKRRDMKREFLMGPNAQMPYSVQVSHGTNTGSQQEYHLTVSKYPSADGKTRENSLEDWPDRNDGPLKQQPLDVPSSGVSPSSGPLSVPTNKSHEGHASPSPVAILSATTQSLLDLLAIVRNDSKKHQQHVIHKHRLNHPRISSITKSLRPRPLERISSFDHSPTPSTDSADQHHMSWKAESAIERARRVLSEAQFQCQAWATSQQAFRVPLSTPGLWTSRRTSQAANQNLKEAAVEDHKVHGTDEAVPSPFLPIALTIPRGPRLATDLRSRR</sequence>
<organism evidence="2 3">
    <name type="scientific">Hesseltinella vesiculosa</name>
    <dbReference type="NCBI Taxonomy" id="101127"/>
    <lineage>
        <taxon>Eukaryota</taxon>
        <taxon>Fungi</taxon>
        <taxon>Fungi incertae sedis</taxon>
        <taxon>Mucoromycota</taxon>
        <taxon>Mucoromycotina</taxon>
        <taxon>Mucoromycetes</taxon>
        <taxon>Mucorales</taxon>
        <taxon>Cunninghamellaceae</taxon>
        <taxon>Hesseltinella</taxon>
    </lineage>
</organism>
<feature type="compositionally biased region" description="Basic and acidic residues" evidence="1">
    <location>
        <begin position="147"/>
        <end position="163"/>
    </location>
</feature>
<reference evidence="2 3" key="1">
    <citation type="submission" date="2016-07" db="EMBL/GenBank/DDBJ databases">
        <title>Pervasive Adenine N6-methylation of Active Genes in Fungi.</title>
        <authorList>
            <consortium name="DOE Joint Genome Institute"/>
            <person name="Mondo S.J."/>
            <person name="Dannebaum R.O."/>
            <person name="Kuo R.C."/>
            <person name="Labutti K."/>
            <person name="Haridas S."/>
            <person name="Kuo A."/>
            <person name="Salamov A."/>
            <person name="Ahrendt S.R."/>
            <person name="Lipzen A."/>
            <person name="Sullivan W."/>
            <person name="Andreopoulos W.B."/>
            <person name="Clum A."/>
            <person name="Lindquist E."/>
            <person name="Daum C."/>
            <person name="Ramamoorthy G.K."/>
            <person name="Gryganskyi A."/>
            <person name="Culley D."/>
            <person name="Magnuson J.K."/>
            <person name="James T.Y."/>
            <person name="O'Malley M.A."/>
            <person name="Stajich J.E."/>
            <person name="Spatafora J.W."/>
            <person name="Visel A."/>
            <person name="Grigoriev I.V."/>
        </authorList>
    </citation>
    <scope>NUCLEOTIDE SEQUENCE [LARGE SCALE GENOMIC DNA]</scope>
    <source>
        <strain evidence="2 3">NRRL 3301</strain>
    </source>
</reference>
<accession>A0A1X2GDI7</accession>
<dbReference type="EMBL" id="MCGT01000021">
    <property type="protein sequence ID" value="ORX51313.1"/>
    <property type="molecule type" value="Genomic_DNA"/>
</dbReference>
<gene>
    <name evidence="2" type="ORF">DM01DRAFT_1337359</name>
</gene>
<dbReference type="Proteomes" id="UP000242146">
    <property type="component" value="Unassembled WGS sequence"/>
</dbReference>
<feature type="compositionally biased region" description="Low complexity" evidence="1">
    <location>
        <begin position="169"/>
        <end position="187"/>
    </location>
</feature>
<feature type="region of interest" description="Disordered" evidence="1">
    <location>
        <begin position="141"/>
        <end position="198"/>
    </location>
</feature>
<name>A0A1X2GDI7_9FUNG</name>
<dbReference type="AlphaFoldDB" id="A0A1X2GDI7"/>
<protein>
    <submittedName>
        <fullName evidence="2">Uncharacterized protein</fullName>
    </submittedName>
</protein>
<dbReference type="OrthoDB" id="2281284at2759"/>
<evidence type="ECO:0000313" key="2">
    <source>
        <dbReference type="EMBL" id="ORX51313.1"/>
    </source>
</evidence>
<evidence type="ECO:0000256" key="1">
    <source>
        <dbReference type="SAM" id="MobiDB-lite"/>
    </source>
</evidence>
<evidence type="ECO:0000313" key="3">
    <source>
        <dbReference type="Proteomes" id="UP000242146"/>
    </source>
</evidence>
<comment type="caution">
    <text evidence="2">The sequence shown here is derived from an EMBL/GenBank/DDBJ whole genome shotgun (WGS) entry which is preliminary data.</text>
</comment>
<proteinExistence type="predicted"/>